<gene>
    <name evidence="2" type="ORF">SAMN02949497_4143</name>
</gene>
<dbReference type="PANTHER" id="PTHR23419:SF8">
    <property type="entry name" value="FI09726P"/>
    <property type="match status" value="1"/>
</dbReference>
<sequence>MSTEYCLVLCTCPDADSAGALAEALVEARLAACVNLLPGLVSVYTWEGKTERASEHLLLIKTEAALYPALETFIQSRHPYDVPEIVALPVARGSAPYLHWISACLHPQP</sequence>
<keyword evidence="3" id="KW-1185">Reference proteome</keyword>
<dbReference type="OrthoDB" id="37622at2"/>
<dbReference type="SUPFAM" id="SSF54913">
    <property type="entry name" value="GlnB-like"/>
    <property type="match status" value="1"/>
</dbReference>
<dbReference type="Proteomes" id="UP000192923">
    <property type="component" value="Unassembled WGS sequence"/>
</dbReference>
<dbReference type="GO" id="GO:0005507">
    <property type="term" value="F:copper ion binding"/>
    <property type="evidence" value="ECO:0007669"/>
    <property type="project" value="TreeGrafter"/>
</dbReference>
<evidence type="ECO:0000256" key="1">
    <source>
        <dbReference type="ARBA" id="ARBA00010169"/>
    </source>
</evidence>
<dbReference type="GO" id="GO:0010038">
    <property type="term" value="P:response to metal ion"/>
    <property type="evidence" value="ECO:0007669"/>
    <property type="project" value="InterPro"/>
</dbReference>
<dbReference type="Gene3D" id="3.30.70.120">
    <property type="match status" value="1"/>
</dbReference>
<dbReference type="InterPro" id="IPR011322">
    <property type="entry name" value="N-reg_PII-like_a/b"/>
</dbReference>
<dbReference type="RefSeq" id="WP_085215595.1">
    <property type="nucleotide sequence ID" value="NZ_FXAM01000001.1"/>
</dbReference>
<dbReference type="PANTHER" id="PTHR23419">
    <property type="entry name" value="DIVALENT CATION TOLERANCE CUTA-RELATED"/>
    <property type="match status" value="1"/>
</dbReference>
<organism evidence="2 3">
    <name type="scientific">Methylomagnum ishizawai</name>
    <dbReference type="NCBI Taxonomy" id="1760988"/>
    <lineage>
        <taxon>Bacteria</taxon>
        <taxon>Pseudomonadati</taxon>
        <taxon>Pseudomonadota</taxon>
        <taxon>Gammaproteobacteria</taxon>
        <taxon>Methylococcales</taxon>
        <taxon>Methylococcaceae</taxon>
        <taxon>Methylomagnum</taxon>
    </lineage>
</organism>
<dbReference type="InterPro" id="IPR004323">
    <property type="entry name" value="Ion_tolerance_CutA"/>
</dbReference>
<accession>A0A1Y6D275</accession>
<dbReference type="AlphaFoldDB" id="A0A1Y6D275"/>
<protein>
    <submittedName>
        <fullName evidence="2">Divalent cation tolerance protein</fullName>
    </submittedName>
</protein>
<reference evidence="2 3" key="1">
    <citation type="submission" date="2016-12" db="EMBL/GenBank/DDBJ databases">
        <authorList>
            <person name="Song W.-J."/>
            <person name="Kurnit D.M."/>
        </authorList>
    </citation>
    <scope>NUCLEOTIDE SEQUENCE [LARGE SCALE GENOMIC DNA]</scope>
    <source>
        <strain evidence="2 3">175</strain>
    </source>
</reference>
<name>A0A1Y6D275_9GAMM</name>
<dbReference type="InterPro" id="IPR015867">
    <property type="entry name" value="N-reg_PII/ATP_PRibTrfase_C"/>
</dbReference>
<dbReference type="EMBL" id="FXAM01000001">
    <property type="protein sequence ID" value="SMF96737.1"/>
    <property type="molecule type" value="Genomic_DNA"/>
</dbReference>
<proteinExistence type="inferred from homology"/>
<evidence type="ECO:0000313" key="3">
    <source>
        <dbReference type="Proteomes" id="UP000192923"/>
    </source>
</evidence>
<comment type="similarity">
    <text evidence="1">Belongs to the CutA family.</text>
</comment>
<dbReference type="Pfam" id="PF03091">
    <property type="entry name" value="CutA1"/>
    <property type="match status" value="1"/>
</dbReference>
<dbReference type="STRING" id="1760988.SAMN02949497_4143"/>
<evidence type="ECO:0000313" key="2">
    <source>
        <dbReference type="EMBL" id="SMF96737.1"/>
    </source>
</evidence>